<keyword evidence="3" id="KW-0808">Transferase</keyword>
<dbReference type="GO" id="GO:0008616">
    <property type="term" value="P:tRNA queuosine(34) biosynthetic process"/>
    <property type="evidence" value="ECO:0007669"/>
    <property type="project" value="TreeGrafter"/>
</dbReference>
<dbReference type="Pfam" id="PF01702">
    <property type="entry name" value="TGT"/>
    <property type="match status" value="1"/>
</dbReference>
<dbReference type="NCBIfam" id="TIGR00449">
    <property type="entry name" value="tgt_general"/>
    <property type="match status" value="1"/>
</dbReference>
<organism evidence="3">
    <name type="scientific">Cacopsylla melanoneura</name>
    <dbReference type="NCBI Taxonomy" id="428564"/>
    <lineage>
        <taxon>Eukaryota</taxon>
        <taxon>Metazoa</taxon>
        <taxon>Ecdysozoa</taxon>
        <taxon>Arthropoda</taxon>
        <taxon>Hexapoda</taxon>
        <taxon>Insecta</taxon>
        <taxon>Pterygota</taxon>
        <taxon>Neoptera</taxon>
        <taxon>Paraneoptera</taxon>
        <taxon>Hemiptera</taxon>
        <taxon>Sternorrhyncha</taxon>
        <taxon>Psylloidea</taxon>
        <taxon>Psyllidae</taxon>
        <taxon>Psyllinae</taxon>
        <taxon>Cacopsylla</taxon>
    </lineage>
</organism>
<dbReference type="EMBL" id="HBUF01353577">
    <property type="protein sequence ID" value="CAG6715763.1"/>
    <property type="molecule type" value="Transcribed_RNA"/>
</dbReference>
<sequence>MKYKLIKTRGYARSGIMYINNYKIKTPAFMPVGTYGVIKTLTTEEIKKLGTQILLSNTFHIWLHPGNKIIKLHGDLHKYMNWNNPILTDSGGFQIFSLKTLNKIKEEGIYFKNPNNGNKIFLSPEKSIKS</sequence>
<evidence type="ECO:0000259" key="2">
    <source>
        <dbReference type="Pfam" id="PF01702"/>
    </source>
</evidence>
<keyword evidence="1" id="KW-0819">tRNA processing</keyword>
<dbReference type="AlphaFoldDB" id="A0A8D8V0W2"/>
<dbReference type="InterPro" id="IPR002616">
    <property type="entry name" value="tRNA_ribo_trans-like"/>
</dbReference>
<dbReference type="InterPro" id="IPR050076">
    <property type="entry name" value="ArchSynthase1/Queuine_TRR"/>
</dbReference>
<proteinExistence type="predicted"/>
<name>A0A8D8V0W2_9HEMI</name>
<evidence type="ECO:0000256" key="1">
    <source>
        <dbReference type="ARBA" id="ARBA00022694"/>
    </source>
</evidence>
<dbReference type="Gene3D" id="3.20.20.105">
    <property type="entry name" value="Queuine tRNA-ribosyltransferase-like"/>
    <property type="match status" value="1"/>
</dbReference>
<evidence type="ECO:0000313" key="3">
    <source>
        <dbReference type="EMBL" id="CAG6715763.1"/>
    </source>
</evidence>
<dbReference type="PANTHER" id="PTHR46499">
    <property type="entry name" value="QUEUINE TRNA-RIBOSYLTRANSFERASE"/>
    <property type="match status" value="1"/>
</dbReference>
<dbReference type="InterPro" id="IPR036511">
    <property type="entry name" value="TGT-like_sf"/>
</dbReference>
<accession>A0A8D8V0W2</accession>
<protein>
    <submittedName>
        <fullName evidence="3">Queuine tRNA-ribosyltransferase</fullName>
    </submittedName>
</protein>
<dbReference type="PANTHER" id="PTHR46499:SF1">
    <property type="entry name" value="QUEUINE TRNA-RIBOSYLTRANSFERASE"/>
    <property type="match status" value="1"/>
</dbReference>
<feature type="domain" description="tRNA-guanine(15) transglycosylase-like" evidence="2">
    <location>
        <begin position="12"/>
        <end position="129"/>
    </location>
</feature>
<reference evidence="3" key="1">
    <citation type="submission" date="2021-05" db="EMBL/GenBank/DDBJ databases">
        <authorList>
            <person name="Alioto T."/>
            <person name="Alioto T."/>
            <person name="Gomez Garrido J."/>
        </authorList>
    </citation>
    <scope>NUCLEOTIDE SEQUENCE</scope>
</reference>
<dbReference type="GO" id="GO:0016740">
    <property type="term" value="F:transferase activity"/>
    <property type="evidence" value="ECO:0007669"/>
    <property type="project" value="UniProtKB-KW"/>
</dbReference>
<dbReference type="SUPFAM" id="SSF51713">
    <property type="entry name" value="tRNA-guanine transglycosylase"/>
    <property type="match status" value="1"/>
</dbReference>
<dbReference type="GO" id="GO:0005829">
    <property type="term" value="C:cytosol"/>
    <property type="evidence" value="ECO:0007669"/>
    <property type="project" value="TreeGrafter"/>
</dbReference>